<reference evidence="2 3" key="1">
    <citation type="submission" date="2020-05" db="EMBL/GenBank/DDBJ databases">
        <title>MicrobeNet Type strains.</title>
        <authorList>
            <person name="Nicholson A.C."/>
        </authorList>
    </citation>
    <scope>NUCLEOTIDE SEQUENCE [LARGE SCALE GENOMIC DNA]</scope>
    <source>
        <strain evidence="2 3">JCM 14547</strain>
    </source>
</reference>
<sequence>MIRAELLALTTTTATRVAAAVSVVGLLLTQLAVVLLLPALARGDVGPGPELLGDDLPAADLASALVQRGALDPLGATTGSGSLGLPVLALALLGVLAGTGDHRHGGIVGAVLAAPRRWDVVGAKAVALTVLGLALGAVLAALSAGTLLVALAVADVPLAVAPVEVAALLTRGVLAVCCVLLLGLAVGTLVRGQLAGVLVMLAVLLGEPLVAGTAQLLTGSAPAWAQVMPVALTHAAVGAGPSAWAPTTAAAALVALAALALAAAAGVLRRRDL</sequence>
<keyword evidence="1" id="KW-0472">Membrane</keyword>
<evidence type="ECO:0000313" key="3">
    <source>
        <dbReference type="Proteomes" id="UP000555552"/>
    </source>
</evidence>
<comment type="caution">
    <text evidence="2">The sequence shown here is derived from an EMBL/GenBank/DDBJ whole genome shotgun (WGS) entry which is preliminary data.</text>
</comment>
<gene>
    <name evidence="2" type="ORF">HLB09_00405</name>
</gene>
<dbReference type="Proteomes" id="UP000555552">
    <property type="component" value="Unassembled WGS sequence"/>
</dbReference>
<keyword evidence="1" id="KW-1133">Transmembrane helix</keyword>
<keyword evidence="3" id="KW-1185">Reference proteome</keyword>
<dbReference type="AlphaFoldDB" id="A0A849BKE9"/>
<feature type="transmembrane region" description="Helical" evidence="1">
    <location>
        <begin position="83"/>
        <end position="100"/>
    </location>
</feature>
<dbReference type="EMBL" id="JABEMA010000002">
    <property type="protein sequence ID" value="NNH21567.1"/>
    <property type="molecule type" value="Genomic_DNA"/>
</dbReference>
<accession>A0A849BKE9</accession>
<evidence type="ECO:0000313" key="2">
    <source>
        <dbReference type="EMBL" id="NNH21567.1"/>
    </source>
</evidence>
<evidence type="ECO:0008006" key="4">
    <source>
        <dbReference type="Google" id="ProtNLM"/>
    </source>
</evidence>
<feature type="transmembrane region" description="Helical" evidence="1">
    <location>
        <begin position="121"/>
        <end position="154"/>
    </location>
</feature>
<dbReference type="RefSeq" id="WP_171201430.1">
    <property type="nucleotide sequence ID" value="NZ_BAAANP010000002.1"/>
</dbReference>
<proteinExistence type="predicted"/>
<evidence type="ECO:0000256" key="1">
    <source>
        <dbReference type="SAM" id="Phobius"/>
    </source>
</evidence>
<keyword evidence="1" id="KW-0812">Transmembrane</keyword>
<feature type="transmembrane region" description="Helical" evidence="1">
    <location>
        <begin position="244"/>
        <end position="268"/>
    </location>
</feature>
<feature type="transmembrane region" description="Helical" evidence="1">
    <location>
        <begin position="197"/>
        <end position="224"/>
    </location>
</feature>
<feature type="transmembrane region" description="Helical" evidence="1">
    <location>
        <begin position="166"/>
        <end position="190"/>
    </location>
</feature>
<organism evidence="2 3">
    <name type="scientific">Pseudokineococcus marinus</name>
    <dbReference type="NCBI Taxonomy" id="351215"/>
    <lineage>
        <taxon>Bacteria</taxon>
        <taxon>Bacillati</taxon>
        <taxon>Actinomycetota</taxon>
        <taxon>Actinomycetes</taxon>
        <taxon>Kineosporiales</taxon>
        <taxon>Kineosporiaceae</taxon>
        <taxon>Pseudokineococcus</taxon>
    </lineage>
</organism>
<name>A0A849BKE9_9ACTN</name>
<protein>
    <recommendedName>
        <fullName evidence="4">ABC-2 type transport system permease protein</fullName>
    </recommendedName>
</protein>